<feature type="transmembrane region" description="Helical" evidence="5">
    <location>
        <begin position="194"/>
        <end position="218"/>
    </location>
</feature>
<dbReference type="InterPro" id="IPR001902">
    <property type="entry name" value="SLC26A/SulP_fam"/>
</dbReference>
<reference evidence="7 8" key="1">
    <citation type="submission" date="2023-10" db="EMBL/GenBank/DDBJ databases">
        <title>Surface-active antibiotics is a multifunctional adaptation for post-fire microbes.</title>
        <authorList>
            <person name="Liu M.D."/>
            <person name="Du Y."/>
            <person name="Koupaei S.K."/>
            <person name="Kim N.R."/>
            <person name="Zhang W."/>
            <person name="Traxler M.F."/>
        </authorList>
    </citation>
    <scope>NUCLEOTIDE SEQUENCE [LARGE SCALE GENOMIC DNA]</scope>
    <source>
        <strain evidence="7 8">F3</strain>
    </source>
</reference>
<sequence length="526" mass="54783">MNLRAFFSTFQRDVLAGTVVFLVALPLCLGIANASGVEPFAGLVSGIVGGLVVAVLSGSRLSVSGPAAGLVVIVVDGIAQLGSFSAFLAAVLLSGAIQFGLGMLKAGRFAAYVPSPVIKGMLAAIGVLLIVKQFPLALGLVSGQAANGAPAAAQAAGTIVAPFGSVSLVACVITLLSLAILIGWETRPMRRFALVRIVPAPLAVVLLGIGATLLLHMLAPSLAPPAEHRVALPSLESFAALSVALEWADFGPHFAQLLNPDVWRVAITLAIVASLETLLSLEAVEQIDPERRAAPPDRELKAQGVGNLIAGAIGGLPITAVIVRSSANVHAGAQSRLSAIIHGVLLLVSVFALTSVINLIPLACLAAILIYTGLKLAKPSLFVAVAKQGFAPFAPFIVTLVGVLATDLLIGIVLGILCSVLLALYANLRRPIVLAQHGDHYLLSFRKDVSFLGKVPLKHYLQQIPDGATLIVDATRADFVDHDVRELLDTFVEDAPRRGIAVEVRHQVRGQARAARGWSMRRAATE</sequence>
<dbReference type="PANTHER" id="PTHR11814">
    <property type="entry name" value="SULFATE TRANSPORTER"/>
    <property type="match status" value="1"/>
</dbReference>
<feature type="domain" description="SLC26A/SulP transporter" evidence="6">
    <location>
        <begin position="10"/>
        <end position="382"/>
    </location>
</feature>
<evidence type="ECO:0000256" key="3">
    <source>
        <dbReference type="ARBA" id="ARBA00022989"/>
    </source>
</evidence>
<keyword evidence="3 5" id="KW-1133">Transmembrane helix</keyword>
<feature type="transmembrane region" description="Helical" evidence="5">
    <location>
        <begin position="159"/>
        <end position="182"/>
    </location>
</feature>
<evidence type="ECO:0000256" key="5">
    <source>
        <dbReference type="SAM" id="Phobius"/>
    </source>
</evidence>
<organism evidence="7 8">
    <name type="scientific">Paraburkholderia kirstenboschensis</name>
    <dbReference type="NCBI Taxonomy" id="1245436"/>
    <lineage>
        <taxon>Bacteria</taxon>
        <taxon>Pseudomonadati</taxon>
        <taxon>Pseudomonadota</taxon>
        <taxon>Betaproteobacteria</taxon>
        <taxon>Burkholderiales</taxon>
        <taxon>Burkholderiaceae</taxon>
        <taxon>Paraburkholderia</taxon>
    </lineage>
</organism>
<feature type="transmembrane region" description="Helical" evidence="5">
    <location>
        <begin position="40"/>
        <end position="58"/>
    </location>
</feature>
<dbReference type="InterPro" id="IPR011547">
    <property type="entry name" value="SLC26A/SulP_dom"/>
</dbReference>
<comment type="subcellular location">
    <subcellularLocation>
        <location evidence="1">Membrane</location>
        <topology evidence="1">Multi-pass membrane protein</topology>
    </subcellularLocation>
</comment>
<keyword evidence="2 5" id="KW-0812">Transmembrane</keyword>
<evidence type="ECO:0000259" key="6">
    <source>
        <dbReference type="Pfam" id="PF00916"/>
    </source>
</evidence>
<feature type="transmembrane region" description="Helical" evidence="5">
    <location>
        <begin position="262"/>
        <end position="284"/>
    </location>
</feature>
<accession>A0ABZ0ER06</accession>
<evidence type="ECO:0000256" key="1">
    <source>
        <dbReference type="ARBA" id="ARBA00004141"/>
    </source>
</evidence>
<gene>
    <name evidence="7" type="ORF">RW095_40830</name>
</gene>
<name>A0ABZ0ER06_9BURK</name>
<evidence type="ECO:0000313" key="8">
    <source>
        <dbReference type="Proteomes" id="UP001302652"/>
    </source>
</evidence>
<dbReference type="Proteomes" id="UP001302652">
    <property type="component" value="Chromosome 1"/>
</dbReference>
<dbReference type="RefSeq" id="WP_317021210.1">
    <property type="nucleotide sequence ID" value="NZ_CP136513.1"/>
</dbReference>
<keyword evidence="8" id="KW-1185">Reference proteome</keyword>
<proteinExistence type="predicted"/>
<dbReference type="EMBL" id="CP136513">
    <property type="protein sequence ID" value="WOD19019.1"/>
    <property type="molecule type" value="Genomic_DNA"/>
</dbReference>
<feature type="transmembrane region" description="Helical" evidence="5">
    <location>
        <begin position="304"/>
        <end position="323"/>
    </location>
</feature>
<keyword evidence="4 5" id="KW-0472">Membrane</keyword>
<evidence type="ECO:0000256" key="4">
    <source>
        <dbReference type="ARBA" id="ARBA00023136"/>
    </source>
</evidence>
<evidence type="ECO:0000256" key="2">
    <source>
        <dbReference type="ARBA" id="ARBA00022692"/>
    </source>
</evidence>
<protein>
    <submittedName>
        <fullName evidence="7">SulP family inorganic anion transporter</fullName>
    </submittedName>
</protein>
<feature type="transmembrane region" description="Helical" evidence="5">
    <location>
        <begin position="344"/>
        <end position="373"/>
    </location>
</feature>
<feature type="transmembrane region" description="Helical" evidence="5">
    <location>
        <begin position="109"/>
        <end position="131"/>
    </location>
</feature>
<feature type="transmembrane region" description="Helical" evidence="5">
    <location>
        <begin position="70"/>
        <end position="97"/>
    </location>
</feature>
<dbReference type="Pfam" id="PF00916">
    <property type="entry name" value="Sulfate_transp"/>
    <property type="match status" value="1"/>
</dbReference>
<evidence type="ECO:0000313" key="7">
    <source>
        <dbReference type="EMBL" id="WOD19019.1"/>
    </source>
</evidence>
<feature type="transmembrane region" description="Helical" evidence="5">
    <location>
        <begin position="393"/>
        <end position="426"/>
    </location>
</feature>